<keyword evidence="3" id="KW-1185">Reference proteome</keyword>
<sequence length="154" mass="17210">MTGHHLAQLNVGRLLEPLDAPESAGFVNGLKPINALADASPGFVWRLTDEGGEDATGLRPNGDDMIVNLSVWESLKALWDFAYRSDHLEFVRRRREWFVRTEEPVAVLWWVPAGHIPPVEEALSRLAQLRAEGPGPHAFTFRQRYDAEGVALTT</sequence>
<dbReference type="InterPro" id="IPR021708">
    <property type="entry name" value="DUF3291"/>
</dbReference>
<dbReference type="OrthoDB" id="2376237at2"/>
<gene>
    <name evidence="2" type="ORF">FB559_7269</name>
</gene>
<accession>A0A543CWU6</accession>
<name>A0A543CWU6_9ACTN</name>
<organism evidence="2 3">
    <name type="scientific">Actinoallomurus bryophytorum</name>
    <dbReference type="NCBI Taxonomy" id="1490222"/>
    <lineage>
        <taxon>Bacteria</taxon>
        <taxon>Bacillati</taxon>
        <taxon>Actinomycetota</taxon>
        <taxon>Actinomycetes</taxon>
        <taxon>Streptosporangiales</taxon>
        <taxon>Thermomonosporaceae</taxon>
        <taxon>Actinoallomurus</taxon>
    </lineage>
</organism>
<evidence type="ECO:0000313" key="2">
    <source>
        <dbReference type="EMBL" id="TQM01509.1"/>
    </source>
</evidence>
<feature type="domain" description="DUF3291" evidence="1">
    <location>
        <begin position="6"/>
        <end position="143"/>
    </location>
</feature>
<reference evidence="2 3" key="1">
    <citation type="submission" date="2019-06" db="EMBL/GenBank/DDBJ databases">
        <title>Sequencing the genomes of 1000 actinobacteria strains.</title>
        <authorList>
            <person name="Klenk H.-P."/>
        </authorList>
    </citation>
    <scope>NUCLEOTIDE SEQUENCE [LARGE SCALE GENOMIC DNA]</scope>
    <source>
        <strain evidence="2 3">DSM 102200</strain>
    </source>
</reference>
<protein>
    <submittedName>
        <fullName evidence="2">Uncharacterized protein DUF3291</fullName>
    </submittedName>
</protein>
<dbReference type="Proteomes" id="UP000316096">
    <property type="component" value="Unassembled WGS sequence"/>
</dbReference>
<dbReference type="EMBL" id="VFOZ01000001">
    <property type="protein sequence ID" value="TQM01509.1"/>
    <property type="molecule type" value="Genomic_DNA"/>
</dbReference>
<dbReference type="RefSeq" id="WP_141961332.1">
    <property type="nucleotide sequence ID" value="NZ_VFOZ01000001.1"/>
</dbReference>
<dbReference type="InterPro" id="IPR011008">
    <property type="entry name" value="Dimeric_a/b-barrel"/>
</dbReference>
<proteinExistence type="predicted"/>
<comment type="caution">
    <text evidence="2">The sequence shown here is derived from an EMBL/GenBank/DDBJ whole genome shotgun (WGS) entry which is preliminary data.</text>
</comment>
<evidence type="ECO:0000259" key="1">
    <source>
        <dbReference type="Pfam" id="PF11695"/>
    </source>
</evidence>
<dbReference type="Pfam" id="PF11695">
    <property type="entry name" value="DUF3291"/>
    <property type="match status" value="1"/>
</dbReference>
<dbReference type="SUPFAM" id="SSF54909">
    <property type="entry name" value="Dimeric alpha+beta barrel"/>
    <property type="match status" value="1"/>
</dbReference>
<dbReference type="AlphaFoldDB" id="A0A543CWU6"/>
<evidence type="ECO:0000313" key="3">
    <source>
        <dbReference type="Proteomes" id="UP000316096"/>
    </source>
</evidence>